<evidence type="ECO:0000256" key="1">
    <source>
        <dbReference type="SAM" id="Phobius"/>
    </source>
</evidence>
<keyword evidence="1" id="KW-1133">Transmembrane helix</keyword>
<feature type="domain" description="Uncharacterized protein YyaB-like PH" evidence="2">
    <location>
        <begin position="53"/>
        <end position="128"/>
    </location>
</feature>
<comment type="caution">
    <text evidence="3">The sequence shown here is derived from an EMBL/GenBank/DDBJ whole genome shotgun (WGS) entry which is preliminary data.</text>
</comment>
<dbReference type="GO" id="GO:0030153">
    <property type="term" value="P:bacteriocin immunity"/>
    <property type="evidence" value="ECO:0007669"/>
    <property type="project" value="InterPro"/>
</dbReference>
<keyword evidence="1" id="KW-0812">Transmembrane</keyword>
<dbReference type="EMBL" id="MBTF01000003">
    <property type="protein sequence ID" value="OOQ61110.1"/>
    <property type="molecule type" value="Genomic_DNA"/>
</dbReference>
<dbReference type="RefSeq" id="WP_078346937.1">
    <property type="nucleotide sequence ID" value="NZ_MBTF01000003.1"/>
</dbReference>
<evidence type="ECO:0000313" key="4">
    <source>
        <dbReference type="Proteomes" id="UP000189739"/>
    </source>
</evidence>
<sequence length="133" mass="14813">MQRFPSKKGFVIYIPLIILITVELGFLAGGLYEGAVVILIIMSALVLPMFFNTYYEISETGILKVKCGLLFNLKIPIGSITRVENTNSILSAPALSMDRMEIFYNKFDSVVISPADKAIFVTELQKINPGIKY</sequence>
<name>A0A1S9PJG6_9SPHI</name>
<organism evidence="3 4">
    <name type="scientific">Mucilaginibacter pedocola</name>
    <dbReference type="NCBI Taxonomy" id="1792845"/>
    <lineage>
        <taxon>Bacteria</taxon>
        <taxon>Pseudomonadati</taxon>
        <taxon>Bacteroidota</taxon>
        <taxon>Sphingobacteriia</taxon>
        <taxon>Sphingobacteriales</taxon>
        <taxon>Sphingobacteriaceae</taxon>
        <taxon>Mucilaginibacter</taxon>
    </lineage>
</organism>
<dbReference type="InterPro" id="IPR009589">
    <property type="entry name" value="PH_YyaB-like"/>
</dbReference>
<gene>
    <name evidence="3" type="ORF">BC343_21960</name>
</gene>
<proteinExistence type="predicted"/>
<dbReference type="Pfam" id="PF06713">
    <property type="entry name" value="bPH_4"/>
    <property type="match status" value="1"/>
</dbReference>
<evidence type="ECO:0000259" key="2">
    <source>
        <dbReference type="Pfam" id="PF06713"/>
    </source>
</evidence>
<feature type="transmembrane region" description="Helical" evidence="1">
    <location>
        <begin position="35"/>
        <end position="55"/>
    </location>
</feature>
<dbReference type="AlphaFoldDB" id="A0A1S9PJG6"/>
<evidence type="ECO:0000313" key="3">
    <source>
        <dbReference type="EMBL" id="OOQ61110.1"/>
    </source>
</evidence>
<keyword evidence="4" id="KW-1185">Reference proteome</keyword>
<accession>A0A1S9PJG6</accession>
<keyword evidence="1" id="KW-0472">Membrane</keyword>
<reference evidence="3 4" key="1">
    <citation type="submission" date="2016-07" db="EMBL/GenBank/DDBJ databases">
        <title>Genomic analysis of zinc-resistant bacterium Mucilaginibacter pedocola TBZ30.</title>
        <authorList>
            <person name="Huang J."/>
            <person name="Tang J."/>
        </authorList>
    </citation>
    <scope>NUCLEOTIDE SEQUENCE [LARGE SCALE GENOMIC DNA]</scope>
    <source>
        <strain evidence="3 4">TBZ30</strain>
    </source>
</reference>
<feature type="transmembrane region" description="Helical" evidence="1">
    <location>
        <begin position="12"/>
        <end position="29"/>
    </location>
</feature>
<dbReference type="OrthoDB" id="1261156at2"/>
<dbReference type="STRING" id="1792845.BC343_21960"/>
<protein>
    <recommendedName>
        <fullName evidence="2">Uncharacterized protein YyaB-like PH domain-containing protein</fullName>
    </recommendedName>
</protein>
<dbReference type="Proteomes" id="UP000189739">
    <property type="component" value="Unassembled WGS sequence"/>
</dbReference>